<comment type="pathway">
    <text evidence="2">Protein modification; protein glycosylation.</text>
</comment>
<dbReference type="UniPathway" id="UPA00378"/>
<evidence type="ECO:0000256" key="2">
    <source>
        <dbReference type="ARBA" id="ARBA00004922"/>
    </source>
</evidence>
<gene>
    <name evidence="14" type="ORF">EGW08_014141</name>
</gene>
<comment type="similarity">
    <text evidence="3">Belongs to the glycosyltransferase 31 family. Beta3-Gal-T subfamily.</text>
</comment>
<dbReference type="AlphaFoldDB" id="A0A3S1B954"/>
<comment type="subcellular location">
    <subcellularLocation>
        <location evidence="1">Membrane</location>
        <topology evidence="1">Single-pass type II membrane protein</topology>
    </subcellularLocation>
</comment>
<dbReference type="PANTHER" id="PTHR23033">
    <property type="entry name" value="BETA1,3-GALACTOSYLTRANSFERASE"/>
    <property type="match status" value="1"/>
</dbReference>
<dbReference type="GO" id="GO:0016020">
    <property type="term" value="C:membrane"/>
    <property type="evidence" value="ECO:0007669"/>
    <property type="project" value="UniProtKB-SubCell"/>
</dbReference>
<proteinExistence type="inferred from homology"/>
<protein>
    <recommendedName>
        <fullName evidence="4">N-acetylgalactosaminide beta-1,3-galactosyltransferase</fullName>
        <ecNumber evidence="4">2.4.1.122</ecNumber>
    </recommendedName>
</protein>
<keyword evidence="8" id="KW-0547">Nucleotide-binding</keyword>
<evidence type="ECO:0000256" key="7">
    <source>
        <dbReference type="ARBA" id="ARBA00022692"/>
    </source>
</evidence>
<dbReference type="EMBL" id="RQTK01000533">
    <property type="protein sequence ID" value="RUS78097.1"/>
    <property type="molecule type" value="Genomic_DNA"/>
</dbReference>
<dbReference type="PANTHER" id="PTHR23033:SF14">
    <property type="entry name" value="GLYCOPROTEIN-N-ACETYLGALACTOSAMINE 3-BETA-GALACTOSYLTRANSFERASE 1-RELATED"/>
    <property type="match status" value="1"/>
</dbReference>
<evidence type="ECO:0000256" key="12">
    <source>
        <dbReference type="SAM" id="Phobius"/>
    </source>
</evidence>
<feature type="transmembrane region" description="Helical" evidence="12">
    <location>
        <begin position="12"/>
        <end position="30"/>
    </location>
</feature>
<evidence type="ECO:0000256" key="9">
    <source>
        <dbReference type="ARBA" id="ARBA00022968"/>
    </source>
</evidence>
<dbReference type="GO" id="GO:0016263">
    <property type="term" value="F:glycoprotein-N-acetylgalactosamine 3-beta-galactosyltransferase activity"/>
    <property type="evidence" value="ECO:0007669"/>
    <property type="project" value="UniProtKB-EC"/>
</dbReference>
<keyword evidence="6" id="KW-0808">Transferase</keyword>
<organism evidence="14 15">
    <name type="scientific">Elysia chlorotica</name>
    <name type="common">Eastern emerald elysia</name>
    <name type="synonym">Sea slug</name>
    <dbReference type="NCBI Taxonomy" id="188477"/>
    <lineage>
        <taxon>Eukaryota</taxon>
        <taxon>Metazoa</taxon>
        <taxon>Spiralia</taxon>
        <taxon>Lophotrochozoa</taxon>
        <taxon>Mollusca</taxon>
        <taxon>Gastropoda</taxon>
        <taxon>Heterobranchia</taxon>
        <taxon>Euthyneura</taxon>
        <taxon>Panpulmonata</taxon>
        <taxon>Sacoglossa</taxon>
        <taxon>Placobranchoidea</taxon>
        <taxon>Plakobranchidae</taxon>
        <taxon>Elysia</taxon>
    </lineage>
</organism>
<evidence type="ECO:0000256" key="11">
    <source>
        <dbReference type="ARBA" id="ARBA00023136"/>
    </source>
</evidence>
<evidence type="ECO:0000256" key="4">
    <source>
        <dbReference type="ARBA" id="ARBA00012557"/>
    </source>
</evidence>
<dbReference type="InterPro" id="IPR026050">
    <property type="entry name" value="C1GALT1/C1GALT1_chp1"/>
</dbReference>
<keyword evidence="7 12" id="KW-0812">Transmembrane</keyword>
<dbReference type="OrthoDB" id="414175at2759"/>
<evidence type="ECO:0000259" key="13">
    <source>
        <dbReference type="Pfam" id="PF02434"/>
    </source>
</evidence>
<dbReference type="Pfam" id="PF02434">
    <property type="entry name" value="Fringe"/>
    <property type="match status" value="1"/>
</dbReference>
<evidence type="ECO:0000313" key="14">
    <source>
        <dbReference type="EMBL" id="RUS78097.1"/>
    </source>
</evidence>
<keyword evidence="15" id="KW-1185">Reference proteome</keyword>
<keyword evidence="10 12" id="KW-1133">Transmembrane helix</keyword>
<keyword evidence="5" id="KW-0328">Glycosyltransferase</keyword>
<evidence type="ECO:0000256" key="8">
    <source>
        <dbReference type="ARBA" id="ARBA00022741"/>
    </source>
</evidence>
<dbReference type="Gene3D" id="3.90.550.50">
    <property type="match status" value="1"/>
</dbReference>
<name>A0A3S1B954_ELYCH</name>
<evidence type="ECO:0000256" key="3">
    <source>
        <dbReference type="ARBA" id="ARBA00006462"/>
    </source>
</evidence>
<dbReference type="InterPro" id="IPR003378">
    <property type="entry name" value="Fringe-like_glycosylTrfase"/>
</dbReference>
<accession>A0A3S1B954</accession>
<reference evidence="14 15" key="1">
    <citation type="submission" date="2019-01" db="EMBL/GenBank/DDBJ databases">
        <title>A draft genome assembly of the solar-powered sea slug Elysia chlorotica.</title>
        <authorList>
            <person name="Cai H."/>
            <person name="Li Q."/>
            <person name="Fang X."/>
            <person name="Li J."/>
            <person name="Curtis N.E."/>
            <person name="Altenburger A."/>
            <person name="Shibata T."/>
            <person name="Feng M."/>
            <person name="Maeda T."/>
            <person name="Schwartz J.A."/>
            <person name="Shigenobu S."/>
            <person name="Lundholm N."/>
            <person name="Nishiyama T."/>
            <person name="Yang H."/>
            <person name="Hasebe M."/>
            <person name="Li S."/>
            <person name="Pierce S.K."/>
            <person name="Wang J."/>
        </authorList>
    </citation>
    <scope>NUCLEOTIDE SEQUENCE [LARGE SCALE GENOMIC DNA]</scope>
    <source>
        <strain evidence="14">EC2010</strain>
        <tissue evidence="14">Whole organism of an adult</tissue>
    </source>
</reference>
<evidence type="ECO:0000313" key="15">
    <source>
        <dbReference type="Proteomes" id="UP000271974"/>
    </source>
</evidence>
<evidence type="ECO:0000256" key="5">
    <source>
        <dbReference type="ARBA" id="ARBA00022676"/>
    </source>
</evidence>
<dbReference type="Proteomes" id="UP000271974">
    <property type="component" value="Unassembled WGS sequence"/>
</dbReference>
<feature type="domain" description="Fringe-like glycosyltransferase" evidence="13">
    <location>
        <begin position="138"/>
        <end position="307"/>
    </location>
</feature>
<keyword evidence="9" id="KW-0735">Signal-anchor</keyword>
<comment type="caution">
    <text evidence="14">The sequence shown here is derived from an EMBL/GenBank/DDBJ whole genome shotgun (WGS) entry which is preliminary data.</text>
</comment>
<sequence>MHTSSRSRSFTALGFIGFSLLFLTVFVLNSRNDSKSELSRRNVHLPRQSYTHHARQLTSTEIDDVIQENPSFSDWVRSLVEVEVQRTKLNKSEAEEYDVLEKPTERAPITDDPTLLVDTRLAEEWRSRVRILCWVPSMETHWNTKLKAVNETWARRCDKVIYFISSPRNKSYDVVALDIPDKRQTLTDKTVFIHKYIYKHYLKQFDWFFKADDDTYVIMENLRFLLLHFDPSTPGYIGCQFKHFSPQGYMSGGAGYLFNREGLKALVEKGYNIPARCRHQGGAEDIETGRCAYKAGVRTLNSLDIHKRPTFFPSNVFATMIGLPDWAKNYMRDKVSPGANCCSQLMVAFHYTGPKLMYAIDFLLYRVSVHGRRFMAEKSGQLFDGGEVEDMERWVLYVVSDFVAFSNQFHSMGERSTDAEIKYADHANAKLKRTSQNRVRWRGVAVALCSTEN</sequence>
<evidence type="ECO:0000256" key="1">
    <source>
        <dbReference type="ARBA" id="ARBA00004606"/>
    </source>
</evidence>
<dbReference type="GO" id="GO:0000166">
    <property type="term" value="F:nucleotide binding"/>
    <property type="evidence" value="ECO:0007669"/>
    <property type="project" value="UniProtKB-KW"/>
</dbReference>
<keyword evidence="11 12" id="KW-0472">Membrane</keyword>
<evidence type="ECO:0000256" key="10">
    <source>
        <dbReference type="ARBA" id="ARBA00022989"/>
    </source>
</evidence>
<dbReference type="STRING" id="188477.A0A3S1B954"/>
<evidence type="ECO:0000256" key="6">
    <source>
        <dbReference type="ARBA" id="ARBA00022679"/>
    </source>
</evidence>
<dbReference type="EC" id="2.4.1.122" evidence="4"/>